<evidence type="ECO:0000313" key="2">
    <source>
        <dbReference type="EMBL" id="OJD64991.1"/>
    </source>
</evidence>
<gene>
    <name evidence="2" type="ORF">BAU25_10350</name>
</gene>
<dbReference type="AlphaFoldDB" id="A0A1J9ULE1"/>
<feature type="transmembrane region" description="Helical" evidence="1">
    <location>
        <begin position="36"/>
        <end position="54"/>
    </location>
</feature>
<keyword evidence="1" id="KW-0812">Transmembrane</keyword>
<accession>A0A1J9ULE1</accession>
<dbReference type="EMBL" id="MAOE01000078">
    <property type="protein sequence ID" value="OJD64991.1"/>
    <property type="molecule type" value="Genomic_DNA"/>
</dbReference>
<comment type="caution">
    <text evidence="2">The sequence shown here is derived from an EMBL/GenBank/DDBJ whole genome shotgun (WGS) entry which is preliminary data.</text>
</comment>
<feature type="transmembrane region" description="Helical" evidence="1">
    <location>
        <begin position="12"/>
        <end position="30"/>
    </location>
</feature>
<organism evidence="2 3">
    <name type="scientific">Bacillus albus</name>
    <dbReference type="NCBI Taxonomy" id="2026189"/>
    <lineage>
        <taxon>Bacteria</taxon>
        <taxon>Bacillati</taxon>
        <taxon>Bacillota</taxon>
        <taxon>Bacilli</taxon>
        <taxon>Bacillales</taxon>
        <taxon>Bacillaceae</taxon>
        <taxon>Bacillus</taxon>
        <taxon>Bacillus cereus group</taxon>
    </lineage>
</organism>
<keyword evidence="1" id="KW-0472">Membrane</keyword>
<dbReference type="RefSeq" id="WP_071758053.1">
    <property type="nucleotide sequence ID" value="NZ_CBCSIO010000021.1"/>
</dbReference>
<reference evidence="2 3" key="1">
    <citation type="submission" date="2016-06" db="EMBL/GenBank/DDBJ databases">
        <title>First insights into the genetic diversity and population structure of in the Bacillus cereus group bacteria from diverse marine environments.</title>
        <authorList>
            <person name="Liu Y."/>
            <person name="Lai Q."/>
            <person name="Shao Z."/>
        </authorList>
    </citation>
    <scope>NUCLEOTIDE SEQUENCE [LARGE SCALE GENOMIC DNA]</scope>
    <source>
        <strain evidence="2 3">N35-10-2</strain>
    </source>
</reference>
<evidence type="ECO:0000313" key="3">
    <source>
        <dbReference type="Proteomes" id="UP000181873"/>
    </source>
</evidence>
<name>A0A1J9ULE1_9BACI</name>
<sequence length="207" mass="24584">MNSKIIHQREKYIYFTIFVLIGVLILNMFINMLLVLAYPLLIGLIVQVILLQKIKKSFYRNGKELTEQLKLKNIFLVESNILGDEEGTVYEVHQMPFAFSNGLINKEKGYKVVKQEYERKVKEDLTKISKWQVTTKVRLVTTTHLRLYTIWQKNSTGYQLKKIEDCIDPYAKMNRVQWMIASFCTTGRIKYDKKPKEWASYEWITLR</sequence>
<keyword evidence="1" id="KW-1133">Transmembrane helix</keyword>
<evidence type="ECO:0000256" key="1">
    <source>
        <dbReference type="SAM" id="Phobius"/>
    </source>
</evidence>
<protein>
    <submittedName>
        <fullName evidence="2">Uncharacterized protein</fullName>
    </submittedName>
</protein>
<dbReference type="Proteomes" id="UP000181873">
    <property type="component" value="Unassembled WGS sequence"/>
</dbReference>
<proteinExistence type="predicted"/>